<evidence type="ECO:0000256" key="1">
    <source>
        <dbReference type="SAM" id="MobiDB-lite"/>
    </source>
</evidence>
<reference evidence="2" key="1">
    <citation type="submission" date="2020-03" db="EMBL/GenBank/DDBJ databases">
        <authorList>
            <person name="Weist P."/>
        </authorList>
    </citation>
    <scope>NUCLEOTIDE SEQUENCE</scope>
</reference>
<name>A0A9N7Y7W1_PLEPL</name>
<organism evidence="2 3">
    <name type="scientific">Pleuronectes platessa</name>
    <name type="common">European plaice</name>
    <dbReference type="NCBI Taxonomy" id="8262"/>
    <lineage>
        <taxon>Eukaryota</taxon>
        <taxon>Metazoa</taxon>
        <taxon>Chordata</taxon>
        <taxon>Craniata</taxon>
        <taxon>Vertebrata</taxon>
        <taxon>Euteleostomi</taxon>
        <taxon>Actinopterygii</taxon>
        <taxon>Neopterygii</taxon>
        <taxon>Teleostei</taxon>
        <taxon>Neoteleostei</taxon>
        <taxon>Acanthomorphata</taxon>
        <taxon>Carangaria</taxon>
        <taxon>Pleuronectiformes</taxon>
        <taxon>Pleuronectoidei</taxon>
        <taxon>Pleuronectidae</taxon>
        <taxon>Pleuronectes</taxon>
    </lineage>
</organism>
<comment type="caution">
    <text evidence="2">The sequence shown here is derived from an EMBL/GenBank/DDBJ whole genome shotgun (WGS) entry which is preliminary data.</text>
</comment>
<dbReference type="AlphaFoldDB" id="A0A9N7Y7W1"/>
<keyword evidence="3" id="KW-1185">Reference proteome</keyword>
<dbReference type="Proteomes" id="UP001153269">
    <property type="component" value="Unassembled WGS sequence"/>
</dbReference>
<evidence type="ECO:0000313" key="3">
    <source>
        <dbReference type="Proteomes" id="UP001153269"/>
    </source>
</evidence>
<accession>A0A9N7Y7W1</accession>
<feature type="region of interest" description="Disordered" evidence="1">
    <location>
        <begin position="1"/>
        <end position="31"/>
    </location>
</feature>
<protein>
    <submittedName>
        <fullName evidence="2">Uncharacterized protein</fullName>
    </submittedName>
</protein>
<feature type="compositionally biased region" description="Gly residues" evidence="1">
    <location>
        <begin position="1"/>
        <end position="11"/>
    </location>
</feature>
<gene>
    <name evidence="2" type="ORF">PLEPLA_LOCUS2283</name>
</gene>
<dbReference type="EMBL" id="CADEAL010000113">
    <property type="protein sequence ID" value="CAB1414574.1"/>
    <property type="molecule type" value="Genomic_DNA"/>
</dbReference>
<evidence type="ECO:0000313" key="2">
    <source>
        <dbReference type="EMBL" id="CAB1414574.1"/>
    </source>
</evidence>
<sequence length="68" mass="7490">MAQVWGRGGGENSTTPPPSLPSSWTESPDSLRTGETLEGLLKHLRWRLPMATVQVTANALLVRKTQEF</sequence>
<proteinExistence type="predicted"/>